<protein>
    <submittedName>
        <fullName evidence="1">Uncharacterized protein</fullName>
    </submittedName>
</protein>
<evidence type="ECO:0000313" key="2">
    <source>
        <dbReference type="Proteomes" id="UP000003672"/>
    </source>
</evidence>
<name>A0AA87DCH4_9LACO</name>
<feature type="non-terminal residue" evidence="1">
    <location>
        <position position="43"/>
    </location>
</feature>
<accession>A0AA87DCH4</accession>
<dbReference type="AlphaFoldDB" id="A0AA87DCH4"/>
<dbReference type="EMBL" id="ACGO02000010">
    <property type="protein sequence ID" value="EFJ68761.1"/>
    <property type="molecule type" value="Genomic_DNA"/>
</dbReference>
<sequence length="43" mass="4950">MKIERWQGISGKIVHDGKNALLVDDDEQLDEKELAKRLEENGK</sequence>
<evidence type="ECO:0000313" key="1">
    <source>
        <dbReference type="EMBL" id="EFJ68761.1"/>
    </source>
</evidence>
<organism evidence="1 2">
    <name type="scientific">Lactobacillus paragasseri JV-V03</name>
    <dbReference type="NCBI Taxonomy" id="525326"/>
    <lineage>
        <taxon>Bacteria</taxon>
        <taxon>Bacillati</taxon>
        <taxon>Bacillota</taxon>
        <taxon>Bacilli</taxon>
        <taxon>Lactobacillales</taxon>
        <taxon>Lactobacillaceae</taxon>
        <taxon>Lactobacillus</taxon>
    </lineage>
</organism>
<reference evidence="1 2" key="1">
    <citation type="submission" date="2010-06" db="EMBL/GenBank/DDBJ databases">
        <authorList>
            <person name="Muzny D."/>
            <person name="Qin X."/>
            <person name="Buhay C."/>
            <person name="Dugan-Rocha S."/>
            <person name="Ding Y."/>
            <person name="Chen G."/>
            <person name="Hawes A."/>
            <person name="Holder M."/>
            <person name="Jhangiani S."/>
            <person name="Johnson A."/>
            <person name="Khan Z."/>
            <person name="Li Z."/>
            <person name="Liu W."/>
            <person name="Liu X."/>
            <person name="Perez L."/>
            <person name="Shen H."/>
            <person name="Wang Q."/>
            <person name="Watt J."/>
            <person name="Xi L."/>
            <person name="Xin Y."/>
            <person name="Zhou J."/>
            <person name="Deng J."/>
            <person name="Jiang H."/>
            <person name="Liu Y."/>
            <person name="Qu J."/>
            <person name="Song X.-Z."/>
            <person name="Zhang L."/>
            <person name="Villasana D."/>
            <person name="Johnson A."/>
            <person name="Liu J."/>
            <person name="Liyanage D."/>
            <person name="Lorensuhewa L."/>
            <person name="Robinson T."/>
            <person name="Song A."/>
            <person name="Song B.-B."/>
            <person name="Dinh H."/>
            <person name="Thornton R."/>
            <person name="Coyle M."/>
            <person name="Francisco L."/>
            <person name="Jackson L."/>
            <person name="Javaid M."/>
            <person name="Korchina V."/>
            <person name="Kovar C."/>
            <person name="Mata R."/>
            <person name="Mathew T."/>
            <person name="Ngo R."/>
            <person name="Nguyen L."/>
            <person name="Nguyen N."/>
            <person name="Okwuonu G."/>
            <person name="Ongeri F."/>
            <person name="Pham C."/>
            <person name="Simmons D."/>
            <person name="Wilczek-Boney K."/>
            <person name="Hale W."/>
            <person name="Jakkamsetti A."/>
            <person name="Pham P."/>
            <person name="Ruth R."/>
            <person name="San Lucas F."/>
            <person name="Warren J."/>
            <person name="Zhang J."/>
            <person name="Zhao Z."/>
            <person name="Zhou C."/>
            <person name="Zhu D."/>
            <person name="Lee S."/>
            <person name="Bess C."/>
            <person name="Blankenburg K."/>
            <person name="Forbes L."/>
            <person name="Fu Q."/>
            <person name="Gubbala S."/>
            <person name="Hirani K."/>
            <person name="Jayaseelan J.C."/>
            <person name="Lara F."/>
            <person name="Munidasa M."/>
            <person name="Palculict T."/>
            <person name="Patil S."/>
            <person name="Pu L.-L."/>
            <person name="Saada N."/>
            <person name="Tang L."/>
            <person name="Weissenberger G."/>
            <person name="Zhu Y."/>
            <person name="Hemphill L."/>
            <person name="Shang Y."/>
            <person name="Youmans B."/>
            <person name="Ayvaz T."/>
            <person name="Ross M."/>
            <person name="Santibanez J."/>
            <person name="Aqrawi P."/>
            <person name="Gross S."/>
            <person name="Joshi V."/>
            <person name="Fowler G."/>
            <person name="Nazareth L."/>
            <person name="Reid J."/>
            <person name="Worley K."/>
            <person name="Petrosino J."/>
            <person name="Highlander S."/>
            <person name="Gibbs R."/>
        </authorList>
    </citation>
    <scope>NUCLEOTIDE SEQUENCE [LARGE SCALE GENOMIC DNA]</scope>
    <source>
        <strain evidence="1 2">JV-V03</strain>
    </source>
</reference>
<comment type="caution">
    <text evidence="1">The sequence shown here is derived from an EMBL/GenBank/DDBJ whole genome shotgun (WGS) entry which is preliminary data.</text>
</comment>
<gene>
    <name evidence="1" type="ORF">HMPREF0514_11977</name>
</gene>
<dbReference type="Proteomes" id="UP000003672">
    <property type="component" value="Unassembled WGS sequence"/>
</dbReference>
<proteinExistence type="predicted"/>